<dbReference type="InterPro" id="IPR050109">
    <property type="entry name" value="HTH-type_TetR-like_transc_reg"/>
</dbReference>
<dbReference type="Pfam" id="PF21313">
    <property type="entry name" value="EthR_C"/>
    <property type="match status" value="1"/>
</dbReference>
<dbReference type="GO" id="GO:0000976">
    <property type="term" value="F:transcription cis-regulatory region binding"/>
    <property type="evidence" value="ECO:0007669"/>
    <property type="project" value="TreeGrafter"/>
</dbReference>
<dbReference type="Pfam" id="PF00440">
    <property type="entry name" value="TetR_N"/>
    <property type="match status" value="1"/>
</dbReference>
<dbReference type="PRINTS" id="PR00455">
    <property type="entry name" value="HTHTETR"/>
</dbReference>
<name>A0A0A1DX94_NOCSI</name>
<evidence type="ECO:0000313" key="3">
    <source>
        <dbReference type="Proteomes" id="UP000030300"/>
    </source>
</evidence>
<dbReference type="PANTHER" id="PTHR30055:SF184">
    <property type="entry name" value="HTH-TYPE TRANSCRIPTIONAL REGULATOR ETHR"/>
    <property type="match status" value="1"/>
</dbReference>
<dbReference type="eggNOG" id="COG1309">
    <property type="taxonomic scope" value="Bacteria"/>
</dbReference>
<dbReference type="SUPFAM" id="SSF48498">
    <property type="entry name" value="Tetracyclin repressor-like, C-terminal domain"/>
    <property type="match status" value="1"/>
</dbReference>
<reference evidence="2 3" key="1">
    <citation type="journal article" date="2015" name="Genome Announc.">
        <title>Complete Genome Sequence of Steroid-Transforming Nocardioides simplex VKM Ac-2033D.</title>
        <authorList>
            <person name="Shtratnikova V.Y."/>
            <person name="Schelkunov M.I."/>
            <person name="Pekov Y.A."/>
            <person name="Fokina V.V."/>
            <person name="Logacheva M.D."/>
            <person name="Sokolov S.L."/>
            <person name="Bragin E.Y."/>
            <person name="Ashapkin V.V."/>
            <person name="Donova M.V."/>
        </authorList>
    </citation>
    <scope>NUCLEOTIDE SEQUENCE [LARGE SCALE GENOMIC DNA]</scope>
    <source>
        <strain evidence="2 3">VKM Ac-2033D</strain>
    </source>
</reference>
<dbReference type="KEGG" id="psim:KR76_20405"/>
<keyword evidence="3" id="KW-1185">Reference proteome</keyword>
<dbReference type="PROSITE" id="PS50977">
    <property type="entry name" value="HTH_TETR_2"/>
    <property type="match status" value="1"/>
</dbReference>
<gene>
    <name evidence="2" type="ORF">KR76_20405</name>
</gene>
<proteinExistence type="predicted"/>
<dbReference type="AlphaFoldDB" id="A0A0A1DX94"/>
<evidence type="ECO:0000256" key="1">
    <source>
        <dbReference type="ARBA" id="ARBA00023125"/>
    </source>
</evidence>
<dbReference type="Gene3D" id="1.10.10.60">
    <property type="entry name" value="Homeodomain-like"/>
    <property type="match status" value="1"/>
</dbReference>
<dbReference type="SUPFAM" id="SSF46689">
    <property type="entry name" value="Homeodomain-like"/>
    <property type="match status" value="1"/>
</dbReference>
<dbReference type="Proteomes" id="UP000030300">
    <property type="component" value="Chromosome"/>
</dbReference>
<dbReference type="PANTHER" id="PTHR30055">
    <property type="entry name" value="HTH-TYPE TRANSCRIPTIONAL REGULATOR RUTR"/>
    <property type="match status" value="1"/>
</dbReference>
<dbReference type="InterPro" id="IPR009057">
    <property type="entry name" value="Homeodomain-like_sf"/>
</dbReference>
<dbReference type="Gene3D" id="1.10.357.10">
    <property type="entry name" value="Tetracycline Repressor, domain 2"/>
    <property type="match status" value="1"/>
</dbReference>
<dbReference type="GeneID" id="96611159"/>
<dbReference type="InterPro" id="IPR036271">
    <property type="entry name" value="Tet_transcr_reg_TetR-rel_C_sf"/>
</dbReference>
<accession>A0A0A1DX94</accession>
<protein>
    <submittedName>
        <fullName evidence="2">Transcriptional repressor EthR, TetR family</fullName>
    </submittedName>
</protein>
<dbReference type="GO" id="GO:0003700">
    <property type="term" value="F:DNA-binding transcription factor activity"/>
    <property type="evidence" value="ECO:0007669"/>
    <property type="project" value="TreeGrafter"/>
</dbReference>
<dbReference type="EMBL" id="CP009896">
    <property type="protein sequence ID" value="AIY20075.2"/>
    <property type="molecule type" value="Genomic_DNA"/>
</dbReference>
<organism evidence="2 3">
    <name type="scientific">Nocardioides simplex</name>
    <name type="common">Arthrobacter simplex</name>
    <dbReference type="NCBI Taxonomy" id="2045"/>
    <lineage>
        <taxon>Bacteria</taxon>
        <taxon>Bacillati</taxon>
        <taxon>Actinomycetota</taxon>
        <taxon>Actinomycetes</taxon>
        <taxon>Propionibacteriales</taxon>
        <taxon>Nocardioidaceae</taxon>
        <taxon>Pimelobacter</taxon>
    </lineage>
</organism>
<keyword evidence="1" id="KW-0238">DNA-binding</keyword>
<dbReference type="InterPro" id="IPR049397">
    <property type="entry name" value="EthR_C"/>
</dbReference>
<dbReference type="HOGENOM" id="CLU_069356_32_0_11"/>
<dbReference type="STRING" id="2045.KR76_20405"/>
<dbReference type="RefSeq" id="WP_052138921.1">
    <property type="nucleotide sequence ID" value="NZ_BJMC01000010.1"/>
</dbReference>
<sequence>MSDEERLWARMVDRRSVNRGDQRRAALLDALDELLREQTLEEINVAEISRRAGVTRSAFYFYFESKATAVLALMAELYDDASDATDLLVKAEGEPRDRIHQVVATLFDSVDRTPHTYRALLEARAASAAVRELWDAGRAEFAEMTAEMIERERTSGRAPAGVDAHVLAAVLLDLNDHAVERHVLGVAPEREAHIDAITHIWIQSIYGSPA</sequence>
<dbReference type="InterPro" id="IPR001647">
    <property type="entry name" value="HTH_TetR"/>
</dbReference>
<dbReference type="OrthoDB" id="5242520at2"/>
<evidence type="ECO:0000313" key="2">
    <source>
        <dbReference type="EMBL" id="AIY20075.2"/>
    </source>
</evidence>